<dbReference type="Proteomes" id="UP000031036">
    <property type="component" value="Unassembled WGS sequence"/>
</dbReference>
<evidence type="ECO:0000313" key="3">
    <source>
        <dbReference type="Proteomes" id="UP000031036"/>
    </source>
</evidence>
<sequence length="96" mass="10952">MEDMYGGKWGVLIITDTRTVSSKVHWTIPSVRTKEGTLAFCLHVYDGVQYDIFQTSDIDSLSRVTIDDVLKNSTSTSGKQRPEKISVEEFERITRH</sequence>
<protein>
    <submittedName>
        <fullName evidence="2">Uncharacterized protein</fullName>
    </submittedName>
</protein>
<gene>
    <name evidence="2" type="ORF">Tcan_16627</name>
</gene>
<dbReference type="AlphaFoldDB" id="A0A0B2UWV5"/>
<organism evidence="2 3">
    <name type="scientific">Toxocara canis</name>
    <name type="common">Canine roundworm</name>
    <dbReference type="NCBI Taxonomy" id="6265"/>
    <lineage>
        <taxon>Eukaryota</taxon>
        <taxon>Metazoa</taxon>
        <taxon>Ecdysozoa</taxon>
        <taxon>Nematoda</taxon>
        <taxon>Chromadorea</taxon>
        <taxon>Rhabditida</taxon>
        <taxon>Spirurina</taxon>
        <taxon>Ascaridomorpha</taxon>
        <taxon>Ascaridoidea</taxon>
        <taxon>Toxocaridae</taxon>
        <taxon>Toxocara</taxon>
    </lineage>
</organism>
<accession>A0A0B2UWV5</accession>
<name>A0A0B2UWV5_TOXCA</name>
<keyword evidence="3" id="KW-1185">Reference proteome</keyword>
<proteinExistence type="predicted"/>
<dbReference type="OrthoDB" id="5807593at2759"/>
<dbReference type="EMBL" id="JPKZ01003074">
    <property type="protein sequence ID" value="KHN73699.1"/>
    <property type="molecule type" value="Genomic_DNA"/>
</dbReference>
<feature type="region of interest" description="Disordered" evidence="1">
    <location>
        <begin position="73"/>
        <end position="96"/>
    </location>
</feature>
<feature type="compositionally biased region" description="Basic and acidic residues" evidence="1">
    <location>
        <begin position="80"/>
        <end position="96"/>
    </location>
</feature>
<evidence type="ECO:0000256" key="1">
    <source>
        <dbReference type="SAM" id="MobiDB-lite"/>
    </source>
</evidence>
<comment type="caution">
    <text evidence="2">The sequence shown here is derived from an EMBL/GenBank/DDBJ whole genome shotgun (WGS) entry which is preliminary data.</text>
</comment>
<dbReference type="OMA" id="GWQYNVF"/>
<evidence type="ECO:0000313" key="2">
    <source>
        <dbReference type="EMBL" id="KHN73699.1"/>
    </source>
</evidence>
<reference evidence="2 3" key="1">
    <citation type="submission" date="2014-11" db="EMBL/GenBank/DDBJ databases">
        <title>Genetic blueprint of the zoonotic pathogen Toxocara canis.</title>
        <authorList>
            <person name="Zhu X.-Q."/>
            <person name="Korhonen P.K."/>
            <person name="Cai H."/>
            <person name="Young N.D."/>
            <person name="Nejsum P."/>
            <person name="von Samson-Himmelstjerna G."/>
            <person name="Boag P.R."/>
            <person name="Tan P."/>
            <person name="Li Q."/>
            <person name="Min J."/>
            <person name="Yang Y."/>
            <person name="Wang X."/>
            <person name="Fang X."/>
            <person name="Hall R.S."/>
            <person name="Hofmann A."/>
            <person name="Sternberg P.W."/>
            <person name="Jex A.R."/>
            <person name="Gasser R.B."/>
        </authorList>
    </citation>
    <scope>NUCLEOTIDE SEQUENCE [LARGE SCALE GENOMIC DNA]</scope>
    <source>
        <strain evidence="2">PN_DK_2014</strain>
    </source>
</reference>